<dbReference type="OrthoDB" id="9812459at2"/>
<dbReference type="EMBL" id="QCYG01000001">
    <property type="protein sequence ID" value="PVA08180.1"/>
    <property type="molecule type" value="Genomic_DNA"/>
</dbReference>
<reference evidence="2 3" key="1">
    <citation type="submission" date="2018-04" db="EMBL/GenBank/DDBJ databases">
        <title>Pelagivirga bohaiensis gen. nov., sp. nov., a bacterium isolated from the Bohai Sea.</title>
        <authorList>
            <person name="Ji X."/>
        </authorList>
    </citation>
    <scope>NUCLEOTIDE SEQUENCE [LARGE SCALE GENOMIC DNA]</scope>
    <source>
        <strain evidence="2 3">BH-SD16</strain>
    </source>
</reference>
<dbReference type="AlphaFoldDB" id="A0A2T7G1B0"/>
<proteinExistence type="predicted"/>
<organism evidence="2 3">
    <name type="scientific">Thalassorhabdomicrobium marinisediminis</name>
    <dbReference type="NCBI Taxonomy" id="2170577"/>
    <lineage>
        <taxon>Bacteria</taxon>
        <taxon>Pseudomonadati</taxon>
        <taxon>Pseudomonadota</taxon>
        <taxon>Alphaproteobacteria</taxon>
        <taxon>Rhodobacterales</taxon>
        <taxon>Paracoccaceae</taxon>
        <taxon>Thalassorhabdomicrobium</taxon>
    </lineage>
</organism>
<dbReference type="Proteomes" id="UP000244817">
    <property type="component" value="Unassembled WGS sequence"/>
</dbReference>
<sequence>MKRNAGLPQGTWVLIADGEKALYMVNKGDDEDMNLDVVRKEEQDNPMAQDWAANRPGRKSDGPSGHRSAMEDTDWHELEKERFAKDLAEDLYQKAHGGKFDKLVIVASRPVLSALRSELHKTVTDKIILDVPKVLTNHPMNEIEELIARELAEA</sequence>
<keyword evidence="3" id="KW-1185">Reference proteome</keyword>
<feature type="region of interest" description="Disordered" evidence="1">
    <location>
        <begin position="40"/>
        <end position="75"/>
    </location>
</feature>
<protein>
    <submittedName>
        <fullName evidence="2">Host attachment protein</fullName>
    </submittedName>
</protein>
<evidence type="ECO:0000313" key="3">
    <source>
        <dbReference type="Proteomes" id="UP000244817"/>
    </source>
</evidence>
<dbReference type="RefSeq" id="WP_108639334.1">
    <property type="nucleotide sequence ID" value="NZ_QCYG01000001.1"/>
</dbReference>
<dbReference type="Pfam" id="PF18856">
    <property type="entry name" value="baeRF_family12"/>
    <property type="match status" value="1"/>
</dbReference>
<gene>
    <name evidence="2" type="ORF">DC363_01400</name>
</gene>
<evidence type="ECO:0000313" key="2">
    <source>
        <dbReference type="EMBL" id="PVA08180.1"/>
    </source>
</evidence>
<evidence type="ECO:0000256" key="1">
    <source>
        <dbReference type="SAM" id="MobiDB-lite"/>
    </source>
</evidence>
<accession>A0A2T7G1B0</accession>
<dbReference type="InterPro" id="IPR041374">
    <property type="entry name" value="BaeRF_family12"/>
</dbReference>
<comment type="caution">
    <text evidence="2">The sequence shown here is derived from an EMBL/GenBank/DDBJ whole genome shotgun (WGS) entry which is preliminary data.</text>
</comment>
<name>A0A2T7G1B0_9RHOB</name>